<evidence type="ECO:0000313" key="2">
    <source>
        <dbReference type="Proteomes" id="UP000574761"/>
    </source>
</evidence>
<protein>
    <submittedName>
        <fullName evidence="1">Uncharacterized protein</fullName>
    </submittedName>
</protein>
<name>A0A7W6GKC5_9HYPH</name>
<organism evidence="1 2">
    <name type="scientific">Mycoplana azooxidifex</name>
    <dbReference type="NCBI Taxonomy" id="1636188"/>
    <lineage>
        <taxon>Bacteria</taxon>
        <taxon>Pseudomonadati</taxon>
        <taxon>Pseudomonadota</taxon>
        <taxon>Alphaproteobacteria</taxon>
        <taxon>Hyphomicrobiales</taxon>
        <taxon>Rhizobiaceae</taxon>
        <taxon>Mycoplana</taxon>
    </lineage>
</organism>
<keyword evidence="2" id="KW-1185">Reference proteome</keyword>
<dbReference type="EMBL" id="JACIEE010000006">
    <property type="protein sequence ID" value="MBB3978167.1"/>
    <property type="molecule type" value="Genomic_DNA"/>
</dbReference>
<evidence type="ECO:0000313" key="1">
    <source>
        <dbReference type="EMBL" id="MBB3978167.1"/>
    </source>
</evidence>
<accession>A0A7W6GKC5</accession>
<comment type="caution">
    <text evidence="1">The sequence shown here is derived from an EMBL/GenBank/DDBJ whole genome shotgun (WGS) entry which is preliminary data.</text>
</comment>
<dbReference type="Proteomes" id="UP000574761">
    <property type="component" value="Unassembled WGS sequence"/>
</dbReference>
<proteinExistence type="predicted"/>
<gene>
    <name evidence="1" type="ORF">GGQ64_003381</name>
</gene>
<reference evidence="1 2" key="1">
    <citation type="submission" date="2020-08" db="EMBL/GenBank/DDBJ databases">
        <title>Genomic Encyclopedia of Type Strains, Phase IV (KMG-IV): sequencing the most valuable type-strain genomes for metagenomic binning, comparative biology and taxonomic classification.</title>
        <authorList>
            <person name="Goeker M."/>
        </authorList>
    </citation>
    <scope>NUCLEOTIDE SEQUENCE [LARGE SCALE GENOMIC DNA]</scope>
    <source>
        <strain evidence="1 2">DSM 100211</strain>
    </source>
</reference>
<sequence length="41" mass="4492">MTTALSFLAIISAGLAFWRPTIFSMFAAALLNGMAVWAWWG</sequence>
<dbReference type="RefSeq" id="WP_281380539.1">
    <property type="nucleotide sequence ID" value="NZ_JACIEE010000006.1"/>
</dbReference>
<dbReference type="AlphaFoldDB" id="A0A7W6GKC5"/>